<name>A0ABM7L266_9PSED</name>
<dbReference type="RefSeq" id="WP_265169209.1">
    <property type="nucleotide sequence ID" value="NZ_AP023081.1"/>
</dbReference>
<feature type="region of interest" description="Disordered" evidence="1">
    <location>
        <begin position="101"/>
        <end position="180"/>
    </location>
</feature>
<proteinExistence type="predicted"/>
<dbReference type="EMBL" id="AP023081">
    <property type="protein sequence ID" value="BCD83615.1"/>
    <property type="molecule type" value="Genomic_DNA"/>
</dbReference>
<feature type="compositionally biased region" description="Polar residues" evidence="1">
    <location>
        <begin position="139"/>
        <end position="157"/>
    </location>
</feature>
<organism evidence="2 3">
    <name type="scientific">Pseudomonas solani</name>
    <dbReference type="NCBI Taxonomy" id="2731552"/>
    <lineage>
        <taxon>Bacteria</taxon>
        <taxon>Pseudomonadati</taxon>
        <taxon>Pseudomonadota</taxon>
        <taxon>Gammaproteobacteria</taxon>
        <taxon>Pseudomonadales</taxon>
        <taxon>Pseudomonadaceae</taxon>
        <taxon>Pseudomonas</taxon>
    </lineage>
</organism>
<evidence type="ECO:0000313" key="3">
    <source>
        <dbReference type="Proteomes" id="UP001064896"/>
    </source>
</evidence>
<gene>
    <name evidence="2" type="ORF">PSm6_00220</name>
</gene>
<evidence type="ECO:0000256" key="1">
    <source>
        <dbReference type="SAM" id="MobiDB-lite"/>
    </source>
</evidence>
<keyword evidence="3" id="KW-1185">Reference proteome</keyword>
<sequence length="306" mass="33028">MPAFLISDEEWSALVEEPGDVFLTYCAIRRVMDFGTGVAGKVRRISEQMLSEVLYVAPCRGRHESGSPSRQRIRSIVDRLIKLGALVQIGPMVFQLPLASRDSTPKRSATDEQPDQQPDQQPNSNQTNSSNNNDLGGNHQASATGSESLDFGNSNLPPVSGKARALPPLPPKGEAKPKATKFDPLTVCPVNVSPDTWADWCRHRAEIKKPLTATSCSHQAKQLANHPAPDGVIEASIANGWQGLFPERVTHGNRQDHRGVGPQSAVDRVKAAIAAREAGSAAAGQALDQADRVVREPLDGEFRRVG</sequence>
<feature type="compositionally biased region" description="Low complexity" evidence="1">
    <location>
        <begin position="115"/>
        <end position="134"/>
    </location>
</feature>
<dbReference type="Proteomes" id="UP001064896">
    <property type="component" value="Chromosome"/>
</dbReference>
<protein>
    <submittedName>
        <fullName evidence="2">Uncharacterized protein</fullName>
    </submittedName>
</protein>
<reference evidence="2" key="1">
    <citation type="submission" date="2020-05" db="EMBL/GenBank/DDBJ databases">
        <title>Complete genome sequence of Pseudomonas sp. Sm006.</title>
        <authorList>
            <person name="Takeuchi K."/>
            <person name="Someya N."/>
        </authorList>
    </citation>
    <scope>NUCLEOTIDE SEQUENCE</scope>
    <source>
        <strain evidence="2">Sm006</strain>
    </source>
</reference>
<evidence type="ECO:0000313" key="2">
    <source>
        <dbReference type="EMBL" id="BCD83615.1"/>
    </source>
</evidence>
<accession>A0ABM7L266</accession>